<gene>
    <name evidence="1" type="ORF">BO99DRAFT_114597</name>
</gene>
<proteinExistence type="predicted"/>
<keyword evidence="2" id="KW-1185">Reference proteome</keyword>
<reference evidence="1 2" key="1">
    <citation type="submission" date="2018-02" db="EMBL/GenBank/DDBJ databases">
        <title>The genomes of Aspergillus section Nigri reveals drivers in fungal speciation.</title>
        <authorList>
            <consortium name="DOE Joint Genome Institute"/>
            <person name="Vesth T.C."/>
            <person name="Nybo J."/>
            <person name="Theobald S."/>
            <person name="Brandl J."/>
            <person name="Frisvad J.C."/>
            <person name="Nielsen K.F."/>
            <person name="Lyhne E.K."/>
            <person name="Kogle M.E."/>
            <person name="Kuo A."/>
            <person name="Riley R."/>
            <person name="Clum A."/>
            <person name="Nolan M."/>
            <person name="Lipzen A."/>
            <person name="Salamov A."/>
            <person name="Henrissat B."/>
            <person name="Wiebenga A."/>
            <person name="De vries R.P."/>
            <person name="Grigoriev I.V."/>
            <person name="Mortensen U.H."/>
            <person name="Andersen M.R."/>
            <person name="Baker S.E."/>
        </authorList>
    </citation>
    <scope>NUCLEOTIDE SEQUENCE [LARGE SCALE GENOMIC DNA]</scope>
    <source>
        <strain evidence="1 2">CBS 115571</strain>
    </source>
</reference>
<evidence type="ECO:0000313" key="2">
    <source>
        <dbReference type="Proteomes" id="UP000249829"/>
    </source>
</evidence>
<sequence>MHMAKESKVLYFHSTKPGWVGGPAACLPGGRWQVAGGPVKRNHSSYSCLLLFYVVCFMVPFPFRVRDSERSGWGLGLPSGGLRKFHCSSENGARGKRAGIRWRCCDGWGNSPEPLSAHWEMRRMPERLFFLVRGDWLGRV</sequence>
<organism evidence="1 2">
    <name type="scientific">Aspergillus violaceofuscus (strain CBS 115571)</name>
    <dbReference type="NCBI Taxonomy" id="1450538"/>
    <lineage>
        <taxon>Eukaryota</taxon>
        <taxon>Fungi</taxon>
        <taxon>Dikarya</taxon>
        <taxon>Ascomycota</taxon>
        <taxon>Pezizomycotina</taxon>
        <taxon>Eurotiomycetes</taxon>
        <taxon>Eurotiomycetidae</taxon>
        <taxon>Eurotiales</taxon>
        <taxon>Aspergillaceae</taxon>
        <taxon>Aspergillus</taxon>
    </lineage>
</organism>
<evidence type="ECO:0000313" key="1">
    <source>
        <dbReference type="EMBL" id="PYI20402.1"/>
    </source>
</evidence>
<name>A0A2V5HDC4_ASPV1</name>
<dbReference type="Proteomes" id="UP000249829">
    <property type="component" value="Unassembled WGS sequence"/>
</dbReference>
<dbReference type="AlphaFoldDB" id="A0A2V5HDC4"/>
<dbReference type="EMBL" id="KZ825126">
    <property type="protein sequence ID" value="PYI20402.1"/>
    <property type="molecule type" value="Genomic_DNA"/>
</dbReference>
<accession>A0A2V5HDC4</accession>
<protein>
    <submittedName>
        <fullName evidence="1">Uncharacterized protein</fullName>
    </submittedName>
</protein>